<dbReference type="Proteomes" id="UP000053989">
    <property type="component" value="Unassembled WGS sequence"/>
</dbReference>
<keyword evidence="2" id="KW-1185">Reference proteome</keyword>
<dbReference type="AlphaFoldDB" id="A0A0C2ZYK4"/>
<sequence>MYVCEHRQLHLADLLIKVGLEVCVSHTELGKGQSCTSMLWLQVDRFGSLDCSRWPHPNHALHSTIWPATWTRRLPRPRFIVCPSTQKSSLSGKCSLLDVAGSRSPNSEPRWTRTMQVPGEKTTSSMVLSKRQSLRGGRQINTLARHGSIPQTLYHQKIPVQLLVSFSRLRLFNNLGYISTNLSKSLLRWLPGPRFDRCVCLFLSCSRVLYPFL</sequence>
<organism evidence="1 2">
    <name type="scientific">Scleroderma citrinum Foug A</name>
    <dbReference type="NCBI Taxonomy" id="1036808"/>
    <lineage>
        <taxon>Eukaryota</taxon>
        <taxon>Fungi</taxon>
        <taxon>Dikarya</taxon>
        <taxon>Basidiomycota</taxon>
        <taxon>Agaricomycotina</taxon>
        <taxon>Agaricomycetes</taxon>
        <taxon>Agaricomycetidae</taxon>
        <taxon>Boletales</taxon>
        <taxon>Sclerodermatineae</taxon>
        <taxon>Sclerodermataceae</taxon>
        <taxon>Scleroderma</taxon>
    </lineage>
</organism>
<dbReference type="EMBL" id="KN822017">
    <property type="protein sequence ID" value="KIM66518.1"/>
    <property type="molecule type" value="Genomic_DNA"/>
</dbReference>
<proteinExistence type="predicted"/>
<accession>A0A0C2ZYK4</accession>
<reference evidence="1 2" key="1">
    <citation type="submission" date="2014-04" db="EMBL/GenBank/DDBJ databases">
        <authorList>
            <consortium name="DOE Joint Genome Institute"/>
            <person name="Kuo A."/>
            <person name="Kohler A."/>
            <person name="Nagy L.G."/>
            <person name="Floudas D."/>
            <person name="Copeland A."/>
            <person name="Barry K.W."/>
            <person name="Cichocki N."/>
            <person name="Veneault-Fourrey C."/>
            <person name="LaButti K."/>
            <person name="Lindquist E.A."/>
            <person name="Lipzen A."/>
            <person name="Lundell T."/>
            <person name="Morin E."/>
            <person name="Murat C."/>
            <person name="Sun H."/>
            <person name="Tunlid A."/>
            <person name="Henrissat B."/>
            <person name="Grigoriev I.V."/>
            <person name="Hibbett D.S."/>
            <person name="Martin F."/>
            <person name="Nordberg H.P."/>
            <person name="Cantor M.N."/>
            <person name="Hua S.X."/>
        </authorList>
    </citation>
    <scope>NUCLEOTIDE SEQUENCE [LARGE SCALE GENOMIC DNA]</scope>
    <source>
        <strain evidence="1 2">Foug A</strain>
    </source>
</reference>
<dbReference type="InParanoid" id="A0A0C2ZYK4"/>
<name>A0A0C2ZYK4_9AGAM</name>
<reference evidence="2" key="2">
    <citation type="submission" date="2015-01" db="EMBL/GenBank/DDBJ databases">
        <title>Evolutionary Origins and Diversification of the Mycorrhizal Mutualists.</title>
        <authorList>
            <consortium name="DOE Joint Genome Institute"/>
            <consortium name="Mycorrhizal Genomics Consortium"/>
            <person name="Kohler A."/>
            <person name="Kuo A."/>
            <person name="Nagy L.G."/>
            <person name="Floudas D."/>
            <person name="Copeland A."/>
            <person name="Barry K.W."/>
            <person name="Cichocki N."/>
            <person name="Veneault-Fourrey C."/>
            <person name="LaButti K."/>
            <person name="Lindquist E.A."/>
            <person name="Lipzen A."/>
            <person name="Lundell T."/>
            <person name="Morin E."/>
            <person name="Murat C."/>
            <person name="Riley R."/>
            <person name="Ohm R."/>
            <person name="Sun H."/>
            <person name="Tunlid A."/>
            <person name="Henrissat B."/>
            <person name="Grigoriev I.V."/>
            <person name="Hibbett D.S."/>
            <person name="Martin F."/>
        </authorList>
    </citation>
    <scope>NUCLEOTIDE SEQUENCE [LARGE SCALE GENOMIC DNA]</scope>
    <source>
        <strain evidence="2">Foug A</strain>
    </source>
</reference>
<feature type="non-terminal residue" evidence="1">
    <location>
        <position position="213"/>
    </location>
</feature>
<evidence type="ECO:0000313" key="2">
    <source>
        <dbReference type="Proteomes" id="UP000053989"/>
    </source>
</evidence>
<protein>
    <submittedName>
        <fullName evidence="1">Uncharacterized protein</fullName>
    </submittedName>
</protein>
<gene>
    <name evidence="1" type="ORF">SCLCIDRAFT_1211276</name>
</gene>
<evidence type="ECO:0000313" key="1">
    <source>
        <dbReference type="EMBL" id="KIM66518.1"/>
    </source>
</evidence>
<dbReference type="HOGENOM" id="CLU_1297164_0_0_1"/>